<accession>A0ABS2PNF8</accession>
<dbReference type="PROSITE" id="PS51725">
    <property type="entry name" value="ABM"/>
    <property type="match status" value="2"/>
</dbReference>
<keyword evidence="2" id="KW-0503">Monooxygenase</keyword>
<keyword evidence="2" id="KW-0560">Oxidoreductase</keyword>
<feature type="domain" description="ABM" evidence="1">
    <location>
        <begin position="1"/>
        <end position="93"/>
    </location>
</feature>
<name>A0ABS2PNF8_9STRE</name>
<dbReference type="InterPro" id="IPR050744">
    <property type="entry name" value="AI-2_Isomerase_LsrG"/>
</dbReference>
<dbReference type="RefSeq" id="WP_205017688.1">
    <property type="nucleotide sequence ID" value="NZ_JAFBEI010000038.1"/>
</dbReference>
<dbReference type="Proteomes" id="UP000809081">
    <property type="component" value="Unassembled WGS sequence"/>
</dbReference>
<evidence type="ECO:0000313" key="3">
    <source>
        <dbReference type="Proteomes" id="UP000809081"/>
    </source>
</evidence>
<dbReference type="GO" id="GO:0004497">
    <property type="term" value="F:monooxygenase activity"/>
    <property type="evidence" value="ECO:0007669"/>
    <property type="project" value="UniProtKB-KW"/>
</dbReference>
<dbReference type="EMBL" id="JAFBEI010000038">
    <property type="protein sequence ID" value="MBM7636822.1"/>
    <property type="molecule type" value="Genomic_DNA"/>
</dbReference>
<organism evidence="2 3">
    <name type="scientific">Streptococcus saliviloxodontae</name>
    <dbReference type="NCBI Taxonomy" id="1349416"/>
    <lineage>
        <taxon>Bacteria</taxon>
        <taxon>Bacillati</taxon>
        <taxon>Bacillota</taxon>
        <taxon>Bacilli</taxon>
        <taxon>Lactobacillales</taxon>
        <taxon>Streptococcaceae</taxon>
        <taxon>Streptococcus</taxon>
    </lineage>
</organism>
<gene>
    <name evidence="2" type="ORF">JOC31_001647</name>
</gene>
<dbReference type="PANTHER" id="PTHR33336:SF3">
    <property type="entry name" value="ABM DOMAIN-CONTAINING PROTEIN"/>
    <property type="match status" value="1"/>
</dbReference>
<dbReference type="Pfam" id="PF03992">
    <property type="entry name" value="ABM"/>
    <property type="match status" value="2"/>
</dbReference>
<proteinExistence type="predicted"/>
<comment type="caution">
    <text evidence="2">The sequence shown here is derived from an EMBL/GenBank/DDBJ whole genome shotgun (WGS) entry which is preliminary data.</text>
</comment>
<evidence type="ECO:0000259" key="1">
    <source>
        <dbReference type="PROSITE" id="PS51725"/>
    </source>
</evidence>
<dbReference type="Gene3D" id="3.30.70.100">
    <property type="match status" value="1"/>
</dbReference>
<sequence>MAVIFRLFKLGLDLDYQESYRQVGQANLRQSQLREPGTLAMYVNHAVEDFSEQFVLEIYQDDAAYQEHTLSEHFKAFAALAGQALTSREVTQLHPRKLLKKSPALSSFEKEPKWCIRLAEVTVKSGSEEDFADVVLPEMEISMRVESGLLVMLAGQDQTNPQKWYFYEIYRDENAYESHRQTQHFKDYIAESQEMVESKILHALSGDFLFNRAD</sequence>
<keyword evidence="3" id="KW-1185">Reference proteome</keyword>
<dbReference type="PANTHER" id="PTHR33336">
    <property type="entry name" value="QUINOL MONOOXYGENASE YGIN-RELATED"/>
    <property type="match status" value="1"/>
</dbReference>
<reference evidence="2 3" key="1">
    <citation type="submission" date="2021-01" db="EMBL/GenBank/DDBJ databases">
        <title>Genomic Encyclopedia of Type Strains, Phase IV (KMG-IV): sequencing the most valuable type-strain genomes for metagenomic binning, comparative biology and taxonomic classification.</title>
        <authorList>
            <person name="Goeker M."/>
        </authorList>
    </citation>
    <scope>NUCLEOTIDE SEQUENCE [LARGE SCALE GENOMIC DNA]</scope>
    <source>
        <strain evidence="2 3">DSM 27513</strain>
    </source>
</reference>
<dbReference type="SUPFAM" id="SSF54909">
    <property type="entry name" value="Dimeric alpha+beta barrel"/>
    <property type="match status" value="2"/>
</dbReference>
<evidence type="ECO:0000313" key="2">
    <source>
        <dbReference type="EMBL" id="MBM7636822.1"/>
    </source>
</evidence>
<protein>
    <submittedName>
        <fullName evidence="2">Quinol monooxygenase YgiN</fullName>
    </submittedName>
</protein>
<dbReference type="InterPro" id="IPR007138">
    <property type="entry name" value="ABM_dom"/>
</dbReference>
<dbReference type="InterPro" id="IPR011008">
    <property type="entry name" value="Dimeric_a/b-barrel"/>
</dbReference>
<feature type="domain" description="ABM" evidence="1">
    <location>
        <begin position="115"/>
        <end position="208"/>
    </location>
</feature>